<evidence type="ECO:0000313" key="2">
    <source>
        <dbReference type="EMBL" id="CEM18488.1"/>
    </source>
</evidence>
<evidence type="ECO:0000259" key="1">
    <source>
        <dbReference type="Pfam" id="PF08241"/>
    </source>
</evidence>
<protein>
    <recommendedName>
        <fullName evidence="1">Methyltransferase type 11 domain-containing protein</fullName>
    </recommendedName>
</protein>
<dbReference type="InParanoid" id="A0A0G4FU48"/>
<dbReference type="AlphaFoldDB" id="A0A0G4FU48"/>
<dbReference type="STRING" id="1169540.A0A0G4FU48"/>
<reference evidence="2 3" key="1">
    <citation type="submission" date="2014-11" db="EMBL/GenBank/DDBJ databases">
        <authorList>
            <person name="Zhu J."/>
            <person name="Qi W."/>
            <person name="Song R."/>
        </authorList>
    </citation>
    <scope>NUCLEOTIDE SEQUENCE [LARGE SCALE GENOMIC DNA]</scope>
</reference>
<accession>A0A0G4FU48</accession>
<sequence>MPISVTRAIAFASVAGAGVALAWKKPYADWQREEKAIRQDIREEQRKARISQSSSQQPRGLSRFIPPAVAAIDAAAPLTLMQSIGLDQWRGELCGQATGRVLEVCVGKGENFPHYDKASIEELVLTDVDGEVLQIARERSRQVLEGLRVETCQCDAAGMLPFPDDSFDCVVCAFGLCKAEDPIEAVREMARVVKSGGKLLLLEHGCGSSALINTWLSLSMKQRFRKDGCFYNRPVERIVQQSGVDILQLRRRHAQTQYMVVASKKEPGALEAQRARKELPRLARGG</sequence>
<dbReference type="Proteomes" id="UP000041254">
    <property type="component" value="Unassembled WGS sequence"/>
</dbReference>
<dbReference type="CDD" id="cd02440">
    <property type="entry name" value="AdoMet_MTases"/>
    <property type="match status" value="1"/>
</dbReference>
<dbReference type="InterPro" id="IPR029063">
    <property type="entry name" value="SAM-dependent_MTases_sf"/>
</dbReference>
<organism evidence="2 3">
    <name type="scientific">Vitrella brassicaformis (strain CCMP3155)</name>
    <dbReference type="NCBI Taxonomy" id="1169540"/>
    <lineage>
        <taxon>Eukaryota</taxon>
        <taxon>Sar</taxon>
        <taxon>Alveolata</taxon>
        <taxon>Colpodellida</taxon>
        <taxon>Vitrellaceae</taxon>
        <taxon>Vitrella</taxon>
    </lineage>
</organism>
<keyword evidence="3" id="KW-1185">Reference proteome</keyword>
<dbReference type="PANTHER" id="PTHR42912:SF80">
    <property type="entry name" value="METHYLTRANSFERASE DOMAIN-CONTAINING PROTEIN"/>
    <property type="match status" value="1"/>
</dbReference>
<dbReference type="Pfam" id="PF08241">
    <property type="entry name" value="Methyltransf_11"/>
    <property type="match status" value="1"/>
</dbReference>
<proteinExistence type="predicted"/>
<dbReference type="PhylomeDB" id="A0A0G4FU48"/>
<name>A0A0G4FU48_VITBC</name>
<dbReference type="VEuPathDB" id="CryptoDB:Vbra_4462"/>
<dbReference type="OrthoDB" id="416496at2759"/>
<dbReference type="InterPro" id="IPR050508">
    <property type="entry name" value="Methyltransf_Superfamily"/>
</dbReference>
<dbReference type="SUPFAM" id="SSF53335">
    <property type="entry name" value="S-adenosyl-L-methionine-dependent methyltransferases"/>
    <property type="match status" value="1"/>
</dbReference>
<evidence type="ECO:0000313" key="3">
    <source>
        <dbReference type="Proteomes" id="UP000041254"/>
    </source>
</evidence>
<dbReference type="EMBL" id="CDMY01000501">
    <property type="protein sequence ID" value="CEM18488.1"/>
    <property type="molecule type" value="Genomic_DNA"/>
</dbReference>
<feature type="domain" description="Methyltransferase type 11" evidence="1">
    <location>
        <begin position="102"/>
        <end position="200"/>
    </location>
</feature>
<dbReference type="GO" id="GO:0008757">
    <property type="term" value="F:S-adenosylmethionine-dependent methyltransferase activity"/>
    <property type="evidence" value="ECO:0007669"/>
    <property type="project" value="InterPro"/>
</dbReference>
<gene>
    <name evidence="2" type="ORF">Vbra_4462</name>
</gene>
<dbReference type="PANTHER" id="PTHR42912">
    <property type="entry name" value="METHYLTRANSFERASE"/>
    <property type="match status" value="1"/>
</dbReference>
<dbReference type="Gene3D" id="3.40.50.150">
    <property type="entry name" value="Vaccinia Virus protein VP39"/>
    <property type="match status" value="1"/>
</dbReference>
<dbReference type="InterPro" id="IPR013216">
    <property type="entry name" value="Methyltransf_11"/>
</dbReference>